<dbReference type="Gene3D" id="1.10.3480.10">
    <property type="entry name" value="TorD-like"/>
    <property type="match status" value="1"/>
</dbReference>
<dbReference type="PANTHER" id="PTHR43680:SF2">
    <property type="entry name" value="NITRATE REDUCTASE MOLYBDENUM COFACTOR ASSEMBLY CHAPERONE NARJ"/>
    <property type="match status" value="1"/>
</dbReference>
<keyword evidence="3" id="KW-1185">Reference proteome</keyword>
<dbReference type="SUPFAM" id="SSF89155">
    <property type="entry name" value="TorD-like"/>
    <property type="match status" value="1"/>
</dbReference>
<name>A0A495RK09_9GAMM</name>
<dbReference type="PANTHER" id="PTHR43680">
    <property type="entry name" value="NITRATE REDUCTASE MOLYBDENUM COFACTOR ASSEMBLY CHAPERONE"/>
    <property type="match status" value="1"/>
</dbReference>
<dbReference type="InterPro" id="IPR003765">
    <property type="entry name" value="NO3_reductase_chaperone_NarJ"/>
</dbReference>
<evidence type="ECO:0000313" key="2">
    <source>
        <dbReference type="EMBL" id="RKS87496.1"/>
    </source>
</evidence>
<dbReference type="NCBIfam" id="TIGR00684">
    <property type="entry name" value="narJ"/>
    <property type="match status" value="1"/>
</dbReference>
<accession>A0A495RK09</accession>
<gene>
    <name evidence="2" type="ORF">DES39_0730</name>
</gene>
<dbReference type="RefSeq" id="WP_121144388.1">
    <property type="nucleotide sequence ID" value="NZ_RBWY01000001.1"/>
</dbReference>
<evidence type="ECO:0000256" key="1">
    <source>
        <dbReference type="ARBA" id="ARBA00023063"/>
    </source>
</evidence>
<dbReference type="GO" id="GO:0051131">
    <property type="term" value="P:chaperone-mediated protein complex assembly"/>
    <property type="evidence" value="ECO:0007669"/>
    <property type="project" value="InterPro"/>
</dbReference>
<keyword evidence="1" id="KW-0534">Nitrate assimilation</keyword>
<dbReference type="GO" id="GO:0051082">
    <property type="term" value="F:unfolded protein binding"/>
    <property type="evidence" value="ECO:0007669"/>
    <property type="project" value="InterPro"/>
</dbReference>
<dbReference type="Proteomes" id="UP000278542">
    <property type="component" value="Unassembled WGS sequence"/>
</dbReference>
<dbReference type="EMBL" id="RBWY01000001">
    <property type="protein sequence ID" value="RKS87496.1"/>
    <property type="molecule type" value="Genomic_DNA"/>
</dbReference>
<sequence length="229" mass="26698">MSVYKISACLLDYPNESLWQAQDECFVLIDDDSTLTEKQKQSFTQFIRDYFALPLMDAQAEYYQTFDVGYTTSLLLFEHVYGDSRERGQAMVDLMNQYAEHGIELATKQLPDYLPIFLEYLSLLAQPQRHAQLLEIAPILRLLMFRLEKKHSRFVALFDLLYQLSGHQFDDNQLKAKVSQESSETTNEKLDQIWQEEQVRFQASTGNNKPQVNNATYYVNVGADRRSHL</sequence>
<dbReference type="GO" id="GO:0016530">
    <property type="term" value="F:metallochaperone activity"/>
    <property type="evidence" value="ECO:0007669"/>
    <property type="project" value="TreeGrafter"/>
</dbReference>
<dbReference type="OrthoDB" id="8478585at2"/>
<dbReference type="InterPro" id="IPR036411">
    <property type="entry name" value="TorD-like_sf"/>
</dbReference>
<reference evidence="2 3" key="1">
    <citation type="submission" date="2018-10" db="EMBL/GenBank/DDBJ databases">
        <title>Genomic Encyclopedia of Type Strains, Phase IV (KMG-IV): sequencing the most valuable type-strain genomes for metagenomic binning, comparative biology and taxonomic classification.</title>
        <authorList>
            <person name="Goeker M."/>
        </authorList>
    </citation>
    <scope>NUCLEOTIDE SEQUENCE [LARGE SCALE GENOMIC DNA]</scope>
    <source>
        <strain evidence="2 3">DSM 22228</strain>
    </source>
</reference>
<proteinExistence type="predicted"/>
<dbReference type="Pfam" id="PF02613">
    <property type="entry name" value="Nitrate_red_del"/>
    <property type="match status" value="1"/>
</dbReference>
<organism evidence="2 3">
    <name type="scientific">Orbus hercynius</name>
    <dbReference type="NCBI Taxonomy" id="593135"/>
    <lineage>
        <taxon>Bacteria</taxon>
        <taxon>Pseudomonadati</taxon>
        <taxon>Pseudomonadota</taxon>
        <taxon>Gammaproteobacteria</taxon>
        <taxon>Orbales</taxon>
        <taxon>Orbaceae</taxon>
        <taxon>Orbus</taxon>
    </lineage>
</organism>
<evidence type="ECO:0000313" key="3">
    <source>
        <dbReference type="Proteomes" id="UP000278542"/>
    </source>
</evidence>
<dbReference type="GO" id="GO:0042128">
    <property type="term" value="P:nitrate assimilation"/>
    <property type="evidence" value="ECO:0007669"/>
    <property type="project" value="UniProtKB-KW"/>
</dbReference>
<dbReference type="AlphaFoldDB" id="A0A495RK09"/>
<protein>
    <submittedName>
        <fullName evidence="2">Respiratory nitrate reductase chaperone NarJ</fullName>
    </submittedName>
</protein>
<comment type="caution">
    <text evidence="2">The sequence shown here is derived from an EMBL/GenBank/DDBJ whole genome shotgun (WGS) entry which is preliminary data.</text>
</comment>
<dbReference type="InterPro" id="IPR020945">
    <property type="entry name" value="DMSO/NO3_reduct_chaperone"/>
</dbReference>